<accession>A0ABY5S9P4</accession>
<dbReference type="Pfam" id="PF05721">
    <property type="entry name" value="PhyH"/>
    <property type="match status" value="1"/>
</dbReference>
<dbReference type="Gene3D" id="2.60.120.620">
    <property type="entry name" value="q2cbj1_9rhob like domain"/>
    <property type="match status" value="1"/>
</dbReference>
<dbReference type="RefSeq" id="WP_258385636.1">
    <property type="nucleotide sequence ID" value="NZ_CP091430.1"/>
</dbReference>
<dbReference type="EMBL" id="CP091430">
    <property type="protein sequence ID" value="UVI29547.1"/>
    <property type="molecule type" value="Genomic_DNA"/>
</dbReference>
<reference evidence="1" key="1">
    <citation type="submission" date="2022-01" db="EMBL/GenBank/DDBJ databases">
        <title>Paenibacillus spongiae sp. nov., isolated from marine sponge.</title>
        <authorList>
            <person name="Li Z."/>
            <person name="Zhang M."/>
        </authorList>
    </citation>
    <scope>NUCLEOTIDE SEQUENCE</scope>
    <source>
        <strain evidence="1">PHS-Z3</strain>
    </source>
</reference>
<proteinExistence type="predicted"/>
<keyword evidence="2" id="KW-1185">Reference proteome</keyword>
<keyword evidence="1" id="KW-0223">Dioxygenase</keyword>
<protein>
    <submittedName>
        <fullName evidence="1">Phytanoyl-CoA dioxygenase family protein</fullName>
    </submittedName>
</protein>
<organism evidence="1 2">
    <name type="scientific">Paenibacillus spongiae</name>
    <dbReference type="NCBI Taxonomy" id="2909671"/>
    <lineage>
        <taxon>Bacteria</taxon>
        <taxon>Bacillati</taxon>
        <taxon>Bacillota</taxon>
        <taxon>Bacilli</taxon>
        <taxon>Bacillales</taxon>
        <taxon>Paenibacillaceae</taxon>
        <taxon>Paenibacillus</taxon>
    </lineage>
</organism>
<dbReference type="SUPFAM" id="SSF51197">
    <property type="entry name" value="Clavaminate synthase-like"/>
    <property type="match status" value="1"/>
</dbReference>
<dbReference type="InterPro" id="IPR008775">
    <property type="entry name" value="Phytyl_CoA_dOase-like"/>
</dbReference>
<dbReference type="PANTHER" id="PTHR20883">
    <property type="entry name" value="PHYTANOYL-COA DIOXYGENASE DOMAIN CONTAINING 1"/>
    <property type="match status" value="1"/>
</dbReference>
<dbReference type="Proteomes" id="UP001057877">
    <property type="component" value="Chromosome"/>
</dbReference>
<gene>
    <name evidence="1" type="ORF">L1F29_29705</name>
</gene>
<evidence type="ECO:0000313" key="1">
    <source>
        <dbReference type="EMBL" id="UVI29547.1"/>
    </source>
</evidence>
<sequence>MVEAKTVDLTKHLEEFKEQGYTLFEGVYDGETRQAWKEKFHQLKDDRAATSQNEWWYSSTTELAPKLMLPAVANPLILDFAELVMGPFVQLDNLTLAGFGSIKKEEAGNRVSGWHRDRWANMPGGSYNHPLSINAISYLQDLTDEYGPLRVIPGSHLNPVELTKEQQSVPHPDELVLNMKAGDVVVTHNGLLHSGTPNTSGDIRYFFSVYYNKTWLKHTDNHSGPNVQAIIQAARKRNDHRTMRLFGVDEHLEARANWGFLTADEQRWAEWSAADKAAIKQ</sequence>
<keyword evidence="1" id="KW-0560">Oxidoreductase</keyword>
<name>A0ABY5S9P4_9BACL</name>
<evidence type="ECO:0000313" key="2">
    <source>
        <dbReference type="Proteomes" id="UP001057877"/>
    </source>
</evidence>
<dbReference type="GO" id="GO:0051213">
    <property type="term" value="F:dioxygenase activity"/>
    <property type="evidence" value="ECO:0007669"/>
    <property type="project" value="UniProtKB-KW"/>
</dbReference>
<dbReference type="PANTHER" id="PTHR20883:SF48">
    <property type="entry name" value="ECTOINE DIOXYGENASE"/>
    <property type="match status" value="1"/>
</dbReference>